<dbReference type="InterPro" id="IPR036021">
    <property type="entry name" value="Tungsten_al_ferr_oxy-like_C"/>
</dbReference>
<dbReference type="SUPFAM" id="SSF48310">
    <property type="entry name" value="Aldehyde ferredoxin oxidoreductase, C-terminal domains"/>
    <property type="match status" value="1"/>
</dbReference>
<evidence type="ECO:0000256" key="3">
    <source>
        <dbReference type="ARBA" id="ARBA00022485"/>
    </source>
</evidence>
<dbReference type="Gene3D" id="1.10.599.10">
    <property type="entry name" value="Aldehyde Ferredoxin Oxidoreductase Protein, subunit A, domain 3"/>
    <property type="match status" value="1"/>
</dbReference>
<keyword evidence="5" id="KW-0560">Oxidoreductase</keyword>
<dbReference type="EMBL" id="CP058579">
    <property type="protein sequence ID" value="QLG61406.1"/>
    <property type="molecule type" value="Genomic_DNA"/>
</dbReference>
<dbReference type="Gene3D" id="1.10.569.10">
    <property type="entry name" value="Aldehyde Ferredoxin Oxidoreductase Protein, subunit A, domain 2"/>
    <property type="match status" value="1"/>
</dbReference>
<keyword evidence="6" id="KW-0408">Iron</keyword>
<evidence type="ECO:0000259" key="10">
    <source>
        <dbReference type="SMART" id="SM00790"/>
    </source>
</evidence>
<feature type="region of interest" description="Disordered" evidence="9">
    <location>
        <begin position="565"/>
        <end position="604"/>
    </location>
</feature>
<dbReference type="PANTHER" id="PTHR30038:SF0">
    <property type="entry name" value="TUNGSTEN-CONTAINING ALDEHYDE FERREDOXIN OXIDOREDUCTASE"/>
    <property type="match status" value="1"/>
</dbReference>
<dbReference type="InterPro" id="IPR051919">
    <property type="entry name" value="W-dependent_AOR"/>
</dbReference>
<name>A0A7D5L9D0_9EURY</name>
<dbReference type="AlphaFoldDB" id="A0A7D5L9D0"/>
<reference evidence="11 12" key="1">
    <citation type="submission" date="2020-06" db="EMBL/GenBank/DDBJ databases">
        <title>NJ-3-1, isolated from saline soil.</title>
        <authorList>
            <person name="Cui H.L."/>
            <person name="Shi X."/>
        </authorList>
    </citation>
    <scope>NUCLEOTIDE SEQUENCE [LARGE SCALE GENOMIC DNA]</scope>
    <source>
        <strain evidence="11 12">NJ-3-1</strain>
    </source>
</reference>
<keyword evidence="3" id="KW-0004">4Fe-4S</keyword>
<dbReference type="InterPro" id="IPR013984">
    <property type="entry name" value="Ald_Fedxn_OxRdtase_dom2"/>
</dbReference>
<dbReference type="GO" id="GO:0009055">
    <property type="term" value="F:electron transfer activity"/>
    <property type="evidence" value="ECO:0007669"/>
    <property type="project" value="InterPro"/>
</dbReference>
<evidence type="ECO:0000256" key="8">
    <source>
        <dbReference type="ARBA" id="ARBA00049934"/>
    </source>
</evidence>
<protein>
    <submittedName>
        <fullName evidence="11">Aldehyde ferredoxin oxidoreductase</fullName>
    </submittedName>
</protein>
<comment type="similarity">
    <text evidence="2">Belongs to the AOR/FOR family.</text>
</comment>
<evidence type="ECO:0000256" key="7">
    <source>
        <dbReference type="ARBA" id="ARBA00023014"/>
    </source>
</evidence>
<dbReference type="GO" id="GO:0051539">
    <property type="term" value="F:4 iron, 4 sulfur cluster binding"/>
    <property type="evidence" value="ECO:0007669"/>
    <property type="project" value="UniProtKB-KW"/>
</dbReference>
<evidence type="ECO:0000313" key="11">
    <source>
        <dbReference type="EMBL" id="QLG61406.1"/>
    </source>
</evidence>
<evidence type="ECO:0000313" key="12">
    <source>
        <dbReference type="Proteomes" id="UP000509626"/>
    </source>
</evidence>
<dbReference type="GO" id="GO:0016625">
    <property type="term" value="F:oxidoreductase activity, acting on the aldehyde or oxo group of donors, iron-sulfur protein as acceptor"/>
    <property type="evidence" value="ECO:0007669"/>
    <property type="project" value="InterPro"/>
</dbReference>
<dbReference type="InterPro" id="IPR013985">
    <property type="entry name" value="Ald_Fedxn_OxRdtase_dom3"/>
</dbReference>
<evidence type="ECO:0000256" key="5">
    <source>
        <dbReference type="ARBA" id="ARBA00023002"/>
    </source>
</evidence>
<dbReference type="GO" id="GO:0046872">
    <property type="term" value="F:metal ion binding"/>
    <property type="evidence" value="ECO:0007669"/>
    <property type="project" value="UniProtKB-KW"/>
</dbReference>
<dbReference type="GeneID" id="56037098"/>
<dbReference type="InterPro" id="IPR013983">
    <property type="entry name" value="Ald_Fedxn_OxRdtase_N"/>
</dbReference>
<comment type="cofactor">
    <cofactor evidence="1">
        <name>[4Fe-4S] cluster</name>
        <dbReference type="ChEBI" id="CHEBI:49883"/>
    </cofactor>
</comment>
<dbReference type="KEGG" id="halu:HUG12_06525"/>
<dbReference type="Pfam" id="PF02730">
    <property type="entry name" value="AFOR_N"/>
    <property type="match status" value="1"/>
</dbReference>
<gene>
    <name evidence="11" type="ORF">HUG12_06525</name>
</gene>
<dbReference type="Pfam" id="PF01314">
    <property type="entry name" value="AFOR_C"/>
    <property type="match status" value="1"/>
</dbReference>
<dbReference type="SMART" id="SM00790">
    <property type="entry name" value="AFOR_N"/>
    <property type="match status" value="1"/>
</dbReference>
<keyword evidence="4" id="KW-0479">Metal-binding</keyword>
<accession>A0A7D5L9D0</accession>
<dbReference type="Gene3D" id="3.60.9.10">
    <property type="entry name" value="Aldehyde ferredoxin oxidoreductase, N-terminal domain"/>
    <property type="match status" value="1"/>
</dbReference>
<evidence type="ECO:0000256" key="9">
    <source>
        <dbReference type="SAM" id="MobiDB-lite"/>
    </source>
</evidence>
<dbReference type="InterPro" id="IPR036503">
    <property type="entry name" value="Ald_Fedxn_OxRdtase_N_sf"/>
</dbReference>
<dbReference type="InterPro" id="IPR001203">
    <property type="entry name" value="OxRdtase_Ald_Fedxn_C"/>
</dbReference>
<dbReference type="RefSeq" id="WP_179267991.1">
    <property type="nucleotide sequence ID" value="NZ_CP058579.1"/>
</dbReference>
<dbReference type="OrthoDB" id="30771at2157"/>
<sequence length="604" mass="62932">MDGRTRVLRADLGAGEVRFERVPDAWRRRYLGGKGLGARYLYEELPAGADPLGPENLLCFLLGPLSGALPGESRYAAVTKSPLTGAFLDSYSGGAFPDRLAGSLPACLGVVVEGEAAEPTALVVGDGEPRLEPAGDLAGADTVETDAAYPDAAVACVGPAGEAEVAYATIASDGGDHHAGRGGAGAVMGAKNLEAVVARGDAPEVPDALADLHERDGAAFVDDDVGRWQAAGETLESVDFAAEVGVLPARGWRETATDVDGIGIEAAADAAVGRENPDEAVPGGFRIETDEGETIPRGAAPMTLGAGLGLDDFDAVAALGETCDRLGVDVITAGNAVAWAVRAGEAGFEFGDGAAARELVGRIARREGDLADALADGVDEAAARYGGDDFVPTVKSMELPAYDPRGAPGMALAYATSDRGGCHRRARPIEDAVFREDDDADDDVRAVVEAQNARSVLWSLVVDDFAGETLWDDRGAEWLDALDVPHDDLDRVGERVWTLVRLFNVREGFDRSDDALPEWFGESLPEGDAPAAGRAVDPGAFDRLLDAYYAARGWTADGVPTPATCDRLDLSTDALPSGQDPTDERRTDDDPTDSVGSADSTTHD</sequence>
<dbReference type="PANTHER" id="PTHR30038">
    <property type="entry name" value="ALDEHYDE FERREDOXIN OXIDOREDUCTASE"/>
    <property type="match status" value="1"/>
</dbReference>
<dbReference type="SUPFAM" id="SSF56228">
    <property type="entry name" value="Aldehyde ferredoxin oxidoreductase, N-terminal domain"/>
    <property type="match status" value="1"/>
</dbReference>
<comment type="cofactor">
    <cofactor evidence="8">
        <name>tungstopterin</name>
        <dbReference type="ChEBI" id="CHEBI:30402"/>
    </cofactor>
</comment>
<proteinExistence type="inferred from homology"/>
<dbReference type="Proteomes" id="UP000509626">
    <property type="component" value="Chromosome"/>
</dbReference>
<keyword evidence="7" id="KW-0411">Iron-sulfur</keyword>
<organism evidence="11 12">
    <name type="scientific">Halorarum salinum</name>
    <dbReference type="NCBI Taxonomy" id="2743089"/>
    <lineage>
        <taxon>Archaea</taxon>
        <taxon>Methanobacteriati</taxon>
        <taxon>Methanobacteriota</taxon>
        <taxon>Stenosarchaea group</taxon>
        <taxon>Halobacteria</taxon>
        <taxon>Halobacteriales</taxon>
        <taxon>Haloferacaceae</taxon>
        <taxon>Halorarum</taxon>
    </lineage>
</organism>
<feature type="domain" description="Aldehyde ferredoxin oxidoreductase N-terminal" evidence="10">
    <location>
        <begin position="1"/>
        <end position="202"/>
    </location>
</feature>
<keyword evidence="12" id="KW-1185">Reference proteome</keyword>
<feature type="compositionally biased region" description="Polar residues" evidence="9">
    <location>
        <begin position="594"/>
        <end position="604"/>
    </location>
</feature>
<evidence type="ECO:0000256" key="2">
    <source>
        <dbReference type="ARBA" id="ARBA00011032"/>
    </source>
</evidence>
<evidence type="ECO:0000256" key="6">
    <source>
        <dbReference type="ARBA" id="ARBA00023004"/>
    </source>
</evidence>
<evidence type="ECO:0000256" key="4">
    <source>
        <dbReference type="ARBA" id="ARBA00022723"/>
    </source>
</evidence>
<evidence type="ECO:0000256" key="1">
    <source>
        <dbReference type="ARBA" id="ARBA00001966"/>
    </source>
</evidence>